<sequence>MKVFVTGATGYVGGALVQALVRGGHEVTGLSRDGEKDGVVAKLGARPVRGALGELRALVRQMSEHDALVHAAMDYGLGPPADLEAIEAMLAAAGESGRTMQVVYTSGVWVLGETRTPAGEGSPLIRPAAAVAWRPPHERRVLESATDRLHTAVVRPGMVYGEKRGLVNMWFDSATKEGAARFVGTGAQRWALVHRSDLAELYRAIVEKGARGIFHGVDGASPAVSEAAAAASRAAGKGGAVKATPVEEARKTMGPMADAFAMDQVVISTRGVDVGWAPKHPPFVKDAENAYREWRG</sequence>
<dbReference type="PANTHER" id="PTHR48079:SF6">
    <property type="entry name" value="NAD(P)-BINDING DOMAIN-CONTAINING PROTEIN-RELATED"/>
    <property type="match status" value="1"/>
</dbReference>
<name>A0ABM7WVF6_9BACT</name>
<organism evidence="2 3">
    <name type="scientific">Anaeromyxobacter oryzae</name>
    <dbReference type="NCBI Taxonomy" id="2918170"/>
    <lineage>
        <taxon>Bacteria</taxon>
        <taxon>Pseudomonadati</taxon>
        <taxon>Myxococcota</taxon>
        <taxon>Myxococcia</taxon>
        <taxon>Myxococcales</taxon>
        <taxon>Cystobacterineae</taxon>
        <taxon>Anaeromyxobacteraceae</taxon>
        <taxon>Anaeromyxobacter</taxon>
    </lineage>
</organism>
<keyword evidence="3" id="KW-1185">Reference proteome</keyword>
<dbReference type="RefSeq" id="WP_248361475.1">
    <property type="nucleotide sequence ID" value="NZ_AP025591.1"/>
</dbReference>
<reference evidence="3" key="1">
    <citation type="journal article" date="2022" name="Int. J. Syst. Evol. Microbiol.">
        <title>Anaeromyxobacter oryzae sp. nov., Anaeromyxobacter diazotrophicus sp. nov. and Anaeromyxobacter paludicola sp. nov., isolated from paddy soils.</title>
        <authorList>
            <person name="Itoh H."/>
            <person name="Xu Z."/>
            <person name="Mise K."/>
            <person name="Masuda Y."/>
            <person name="Ushijima N."/>
            <person name="Hayakawa C."/>
            <person name="Shiratori Y."/>
            <person name="Senoo K."/>
        </authorList>
    </citation>
    <scope>NUCLEOTIDE SEQUENCE [LARGE SCALE GENOMIC DNA]</scope>
    <source>
        <strain evidence="3">Red232</strain>
    </source>
</reference>
<dbReference type="Gene3D" id="3.40.50.720">
    <property type="entry name" value="NAD(P)-binding Rossmann-like Domain"/>
    <property type="match status" value="1"/>
</dbReference>
<dbReference type="InterPro" id="IPR036291">
    <property type="entry name" value="NAD(P)-bd_dom_sf"/>
</dbReference>
<accession>A0ABM7WVF6</accession>
<feature type="domain" description="NAD-dependent epimerase/dehydratase" evidence="1">
    <location>
        <begin position="3"/>
        <end position="210"/>
    </location>
</feature>
<dbReference type="PANTHER" id="PTHR48079">
    <property type="entry name" value="PROTEIN YEEZ"/>
    <property type="match status" value="1"/>
</dbReference>
<dbReference type="EMBL" id="AP025591">
    <property type="protein sequence ID" value="BDG03452.1"/>
    <property type="molecule type" value="Genomic_DNA"/>
</dbReference>
<evidence type="ECO:0000313" key="3">
    <source>
        <dbReference type="Proteomes" id="UP001162891"/>
    </source>
</evidence>
<evidence type="ECO:0000313" key="2">
    <source>
        <dbReference type="EMBL" id="BDG03452.1"/>
    </source>
</evidence>
<dbReference type="SUPFAM" id="SSF51735">
    <property type="entry name" value="NAD(P)-binding Rossmann-fold domains"/>
    <property type="match status" value="1"/>
</dbReference>
<dbReference type="InterPro" id="IPR001509">
    <property type="entry name" value="Epimerase_deHydtase"/>
</dbReference>
<protein>
    <submittedName>
        <fullName evidence="2">NAD-dependent epimerase</fullName>
    </submittedName>
</protein>
<evidence type="ECO:0000259" key="1">
    <source>
        <dbReference type="Pfam" id="PF01370"/>
    </source>
</evidence>
<proteinExistence type="predicted"/>
<dbReference type="Pfam" id="PF01370">
    <property type="entry name" value="Epimerase"/>
    <property type="match status" value="1"/>
</dbReference>
<dbReference type="Proteomes" id="UP001162891">
    <property type="component" value="Chromosome"/>
</dbReference>
<gene>
    <name evidence="2" type="ORF">AMOR_24480</name>
</gene>
<dbReference type="InterPro" id="IPR051783">
    <property type="entry name" value="NAD(P)-dependent_oxidoreduct"/>
</dbReference>